<name>A0A0R2M940_9LACO</name>
<keyword evidence="4" id="KW-0862">Zinc</keyword>
<evidence type="ECO:0000259" key="9">
    <source>
        <dbReference type="Pfam" id="PF12323"/>
    </source>
</evidence>
<evidence type="ECO:0000256" key="4">
    <source>
        <dbReference type="ARBA" id="ARBA00022833"/>
    </source>
</evidence>
<comment type="similarity">
    <text evidence="1">In the C-terminal section; belongs to the transposase 35 family.</text>
</comment>
<keyword evidence="11" id="KW-1185">Reference proteome</keyword>
<keyword evidence="5" id="KW-0238">DNA-binding</keyword>
<feature type="domain" description="Cas12f1-like TNB" evidence="8">
    <location>
        <begin position="315"/>
        <end position="393"/>
    </location>
</feature>
<evidence type="ECO:0000259" key="7">
    <source>
        <dbReference type="Pfam" id="PF01385"/>
    </source>
</evidence>
<organism evidence="10 11">
    <name type="scientific">Lactiplantibacillus xiangfangensis</name>
    <dbReference type="NCBI Taxonomy" id="942150"/>
    <lineage>
        <taxon>Bacteria</taxon>
        <taxon>Bacillati</taxon>
        <taxon>Bacillota</taxon>
        <taxon>Bacilli</taxon>
        <taxon>Lactobacillales</taxon>
        <taxon>Lactobacillaceae</taxon>
        <taxon>Lactiplantibacillus</taxon>
    </lineage>
</organism>
<keyword evidence="3" id="KW-0479">Metal-binding</keyword>
<gene>
    <name evidence="10" type="ORF">IV64_GL000586</name>
</gene>
<sequence length="397" mass="45971">MRSEKTKLIWVVMMLMIRTQKVRLYPNRYMKKVLDSLCDYRRYCWNEGLATWNDMYDLYTIDPSSPHPSAYIVRNELVANKADWQYALSARALQLAVADLGQAWQNFFDKSQPDWGKPTFKSKKAARQGFKTDRAKIVTGKLRLDKPHGVKDWYDIRISKHADLSGTLKVVSIYLENGKYWASLPFEVELEPKLRTGHNSAVDVNVGHLNYTAGVINTLPKRLRKLYQRIKFYQKRLAHKRVVNGNKATKGSRYVAMRAKLQRDYRRVANIQHDIMQKFTTQLVNDYDKIVIEDLSVKAMQMSHVASKGLQRSMFGYFRQILTYKCDWYGKKMILADSQYPSTQRCSKCGHTKSGNDKITLKGNAIHQTKHSEYICYSCGAILDRDKNAVANLLALI</sequence>
<dbReference type="NCBIfam" id="TIGR01766">
    <property type="entry name" value="IS200/IS605 family accessory protein TnpB-like domain"/>
    <property type="match status" value="1"/>
</dbReference>
<evidence type="ECO:0000313" key="10">
    <source>
        <dbReference type="EMBL" id="KRO08496.1"/>
    </source>
</evidence>
<evidence type="ECO:0000256" key="5">
    <source>
        <dbReference type="ARBA" id="ARBA00023125"/>
    </source>
</evidence>
<dbReference type="GO" id="GO:0006310">
    <property type="term" value="P:DNA recombination"/>
    <property type="evidence" value="ECO:0007669"/>
    <property type="project" value="UniProtKB-KW"/>
</dbReference>
<evidence type="ECO:0000313" key="11">
    <source>
        <dbReference type="Proteomes" id="UP000051783"/>
    </source>
</evidence>
<dbReference type="GO" id="GO:0003677">
    <property type="term" value="F:DNA binding"/>
    <property type="evidence" value="ECO:0007669"/>
    <property type="project" value="UniProtKB-KW"/>
</dbReference>
<evidence type="ECO:0000256" key="2">
    <source>
        <dbReference type="ARBA" id="ARBA00022578"/>
    </source>
</evidence>
<protein>
    <submittedName>
        <fullName evidence="10">Transposase</fullName>
    </submittedName>
</protein>
<dbReference type="EMBL" id="JQCL01000080">
    <property type="protein sequence ID" value="KRO08496.1"/>
    <property type="molecule type" value="Genomic_DNA"/>
</dbReference>
<dbReference type="Pfam" id="PF01385">
    <property type="entry name" value="OrfB_IS605"/>
    <property type="match status" value="1"/>
</dbReference>
<feature type="domain" description="Transposase putative helix-turn-helix" evidence="9">
    <location>
        <begin position="14"/>
        <end position="56"/>
    </location>
</feature>
<dbReference type="GO" id="GO:0032196">
    <property type="term" value="P:transposition"/>
    <property type="evidence" value="ECO:0007669"/>
    <property type="project" value="UniProtKB-KW"/>
</dbReference>
<dbReference type="InterPro" id="IPR010095">
    <property type="entry name" value="Cas12f1-like_TNB"/>
</dbReference>
<reference evidence="10 11" key="1">
    <citation type="journal article" date="2015" name="Genome Announc.">
        <title>Expanding the biotechnology potential of lactobacilli through comparative genomics of 213 strains and associated genera.</title>
        <authorList>
            <person name="Sun Z."/>
            <person name="Harris H.M."/>
            <person name="McCann A."/>
            <person name="Guo C."/>
            <person name="Argimon S."/>
            <person name="Zhang W."/>
            <person name="Yang X."/>
            <person name="Jeffery I.B."/>
            <person name="Cooney J.C."/>
            <person name="Kagawa T.F."/>
            <person name="Liu W."/>
            <person name="Song Y."/>
            <person name="Salvetti E."/>
            <person name="Wrobel A."/>
            <person name="Rasinkangas P."/>
            <person name="Parkhill J."/>
            <person name="Rea M.C."/>
            <person name="O'Sullivan O."/>
            <person name="Ritari J."/>
            <person name="Douillard F.P."/>
            <person name="Paul Ross R."/>
            <person name="Yang R."/>
            <person name="Briner A.E."/>
            <person name="Felis G.E."/>
            <person name="de Vos W.M."/>
            <person name="Barrangou R."/>
            <person name="Klaenhammer T.R."/>
            <person name="Caufield P.W."/>
            <person name="Cui Y."/>
            <person name="Zhang H."/>
            <person name="O'Toole P.W."/>
        </authorList>
    </citation>
    <scope>NUCLEOTIDE SEQUENCE [LARGE SCALE GENOMIC DNA]</scope>
    <source>
        <strain evidence="10 11">LMG 26013</strain>
    </source>
</reference>
<dbReference type="InterPro" id="IPR001959">
    <property type="entry name" value="Transposase"/>
</dbReference>
<keyword evidence="2" id="KW-0815">Transposition</keyword>
<dbReference type="Proteomes" id="UP000051783">
    <property type="component" value="Unassembled WGS sequence"/>
</dbReference>
<evidence type="ECO:0000256" key="6">
    <source>
        <dbReference type="ARBA" id="ARBA00023172"/>
    </source>
</evidence>
<evidence type="ECO:0000259" key="8">
    <source>
        <dbReference type="Pfam" id="PF07282"/>
    </source>
</evidence>
<accession>A0A0R2M940</accession>
<dbReference type="STRING" id="942150.IV64_GL000586"/>
<keyword evidence="6" id="KW-0233">DNA recombination</keyword>
<feature type="domain" description="Probable transposase IS891/IS1136/IS1341" evidence="7">
    <location>
        <begin position="185"/>
        <end position="301"/>
    </location>
</feature>
<dbReference type="PATRIC" id="fig|942150.3.peg.600"/>
<dbReference type="Pfam" id="PF07282">
    <property type="entry name" value="Cas12f1-like_TNB"/>
    <property type="match status" value="1"/>
</dbReference>
<evidence type="ECO:0000256" key="1">
    <source>
        <dbReference type="ARBA" id="ARBA00008761"/>
    </source>
</evidence>
<dbReference type="AlphaFoldDB" id="A0A0R2M940"/>
<dbReference type="InterPro" id="IPR021027">
    <property type="entry name" value="Transposase_put_HTH"/>
</dbReference>
<comment type="caution">
    <text evidence="10">The sequence shown here is derived from an EMBL/GenBank/DDBJ whole genome shotgun (WGS) entry which is preliminary data.</text>
</comment>
<dbReference type="Pfam" id="PF12323">
    <property type="entry name" value="HTH_OrfB_IS605"/>
    <property type="match status" value="1"/>
</dbReference>
<proteinExistence type="inferred from homology"/>
<evidence type="ECO:0000256" key="3">
    <source>
        <dbReference type="ARBA" id="ARBA00022723"/>
    </source>
</evidence>
<dbReference type="GO" id="GO:0046872">
    <property type="term" value="F:metal ion binding"/>
    <property type="evidence" value="ECO:0007669"/>
    <property type="project" value="UniProtKB-KW"/>
</dbReference>
<dbReference type="NCBIfam" id="NF040570">
    <property type="entry name" value="guided_TnpB"/>
    <property type="match status" value="1"/>
</dbReference>